<organism evidence="2 3">
    <name type="scientific">Eumeta variegata</name>
    <name type="common">Bagworm moth</name>
    <name type="synonym">Eumeta japonica</name>
    <dbReference type="NCBI Taxonomy" id="151549"/>
    <lineage>
        <taxon>Eukaryota</taxon>
        <taxon>Metazoa</taxon>
        <taxon>Ecdysozoa</taxon>
        <taxon>Arthropoda</taxon>
        <taxon>Hexapoda</taxon>
        <taxon>Insecta</taxon>
        <taxon>Pterygota</taxon>
        <taxon>Neoptera</taxon>
        <taxon>Endopterygota</taxon>
        <taxon>Lepidoptera</taxon>
        <taxon>Glossata</taxon>
        <taxon>Ditrysia</taxon>
        <taxon>Tineoidea</taxon>
        <taxon>Psychidae</taxon>
        <taxon>Oiketicinae</taxon>
        <taxon>Eumeta</taxon>
    </lineage>
</organism>
<feature type="region of interest" description="Disordered" evidence="1">
    <location>
        <begin position="165"/>
        <end position="222"/>
    </location>
</feature>
<name>A0A4C1ZQ24_EUMVA</name>
<gene>
    <name evidence="2" type="ORF">EVAR_90630_1</name>
</gene>
<protein>
    <recommendedName>
        <fullName evidence="4">DUF5641 domain-containing protein</fullName>
    </recommendedName>
</protein>
<dbReference type="Proteomes" id="UP000299102">
    <property type="component" value="Unassembled WGS sequence"/>
</dbReference>
<proteinExistence type="predicted"/>
<reference evidence="2 3" key="1">
    <citation type="journal article" date="2019" name="Commun. Biol.">
        <title>The bagworm genome reveals a unique fibroin gene that provides high tensile strength.</title>
        <authorList>
            <person name="Kono N."/>
            <person name="Nakamura H."/>
            <person name="Ohtoshi R."/>
            <person name="Tomita M."/>
            <person name="Numata K."/>
            <person name="Arakawa K."/>
        </authorList>
    </citation>
    <scope>NUCLEOTIDE SEQUENCE [LARGE SCALE GENOMIC DNA]</scope>
</reference>
<evidence type="ECO:0000313" key="2">
    <source>
        <dbReference type="EMBL" id="GBP90981.1"/>
    </source>
</evidence>
<sequence length="222" mass="24874">MARRGQPDTLYSDHGTNFVGAAAELSRARLEIEERMSDEATTRAIRWLRIPHTPRIWKLGTPGQVHKGGFERHTAYQSSERRSTTHTAARGRICCELSTAHTHIGPPETHGADPESFPVGSAAGRWQPGHFDTSEECSRKQWRASQALAEMFWQRWLREYSPRCRDVTSGQRGGHRSKSETRSSSPTPPYHVTRGRGASSNGSTQGSTGKCEWWTFARPMDG</sequence>
<accession>A0A4C1ZQ24</accession>
<dbReference type="OrthoDB" id="8958038at2759"/>
<dbReference type="EMBL" id="BGZK01002130">
    <property type="protein sequence ID" value="GBP90981.1"/>
    <property type="molecule type" value="Genomic_DNA"/>
</dbReference>
<dbReference type="AlphaFoldDB" id="A0A4C1ZQ24"/>
<keyword evidence="3" id="KW-1185">Reference proteome</keyword>
<evidence type="ECO:0000256" key="1">
    <source>
        <dbReference type="SAM" id="MobiDB-lite"/>
    </source>
</evidence>
<evidence type="ECO:0008006" key="4">
    <source>
        <dbReference type="Google" id="ProtNLM"/>
    </source>
</evidence>
<feature type="compositionally biased region" description="Polar residues" evidence="1">
    <location>
        <begin position="198"/>
        <end position="208"/>
    </location>
</feature>
<evidence type="ECO:0000313" key="3">
    <source>
        <dbReference type="Proteomes" id="UP000299102"/>
    </source>
</evidence>
<comment type="caution">
    <text evidence="2">The sequence shown here is derived from an EMBL/GenBank/DDBJ whole genome shotgun (WGS) entry which is preliminary data.</text>
</comment>
<dbReference type="PANTHER" id="PTHR47331">
    <property type="entry name" value="PHD-TYPE DOMAIN-CONTAINING PROTEIN"/>
    <property type="match status" value="1"/>
</dbReference>